<dbReference type="Proteomes" id="UP000000851">
    <property type="component" value="Chromosome"/>
</dbReference>
<dbReference type="EMBL" id="CP001700">
    <property type="protein sequence ID" value="ACU71652.1"/>
    <property type="molecule type" value="Genomic_DNA"/>
</dbReference>
<evidence type="ECO:0000256" key="3">
    <source>
        <dbReference type="SAM" id="MobiDB-lite"/>
    </source>
</evidence>
<dbReference type="PANTHER" id="PTHR22946">
    <property type="entry name" value="DIENELACTONE HYDROLASE DOMAIN-CONTAINING PROTEIN-RELATED"/>
    <property type="match status" value="1"/>
</dbReference>
<protein>
    <submittedName>
        <fullName evidence="5">Ricin B lectin</fullName>
    </submittedName>
</protein>
<gene>
    <name evidence="5" type="ordered locus">Caci_2738</name>
</gene>
<dbReference type="eggNOG" id="COG1073">
    <property type="taxonomic scope" value="Bacteria"/>
</dbReference>
<evidence type="ECO:0000259" key="4">
    <source>
        <dbReference type="SMART" id="SM00458"/>
    </source>
</evidence>
<dbReference type="InterPro" id="IPR041127">
    <property type="entry name" value="PET_hydrolase/cutinase-like"/>
</dbReference>
<keyword evidence="5" id="KW-0430">Lectin</keyword>
<comment type="similarity">
    <text evidence="1">Belongs to the AB hydrolase superfamily.</text>
</comment>
<dbReference type="SUPFAM" id="SSF50370">
    <property type="entry name" value="Ricin B-like lectins"/>
    <property type="match status" value="1"/>
</dbReference>
<accession>C7PZJ5</accession>
<dbReference type="Pfam" id="PF12740">
    <property type="entry name" value="PETase"/>
    <property type="match status" value="1"/>
</dbReference>
<evidence type="ECO:0000313" key="6">
    <source>
        <dbReference type="Proteomes" id="UP000000851"/>
    </source>
</evidence>
<dbReference type="InterPro" id="IPR000772">
    <property type="entry name" value="Ricin_B_lectin"/>
</dbReference>
<evidence type="ECO:0000313" key="5">
    <source>
        <dbReference type="EMBL" id="ACU71652.1"/>
    </source>
</evidence>
<dbReference type="Gene3D" id="3.40.50.1820">
    <property type="entry name" value="alpha/beta hydrolase"/>
    <property type="match status" value="1"/>
</dbReference>
<dbReference type="InterPro" id="IPR035992">
    <property type="entry name" value="Ricin_B-like_lectins"/>
</dbReference>
<dbReference type="CDD" id="cd23418">
    <property type="entry name" value="beta-trefoil_Ricin_XLN-like"/>
    <property type="match status" value="1"/>
</dbReference>
<dbReference type="STRING" id="479433.Caci_2738"/>
<evidence type="ECO:0000256" key="1">
    <source>
        <dbReference type="ARBA" id="ARBA00008645"/>
    </source>
</evidence>
<dbReference type="Pfam" id="PF00652">
    <property type="entry name" value="Ricin_B_lectin"/>
    <property type="match status" value="1"/>
</dbReference>
<evidence type="ECO:0000256" key="2">
    <source>
        <dbReference type="ARBA" id="ARBA00022801"/>
    </source>
</evidence>
<proteinExistence type="inferred from homology"/>
<reference evidence="5 6" key="1">
    <citation type="journal article" date="2009" name="Stand. Genomic Sci.">
        <title>Complete genome sequence of Catenulispora acidiphila type strain (ID 139908).</title>
        <authorList>
            <person name="Copeland A."/>
            <person name="Lapidus A."/>
            <person name="Glavina Del Rio T."/>
            <person name="Nolan M."/>
            <person name="Lucas S."/>
            <person name="Chen F."/>
            <person name="Tice H."/>
            <person name="Cheng J.F."/>
            <person name="Bruce D."/>
            <person name="Goodwin L."/>
            <person name="Pitluck S."/>
            <person name="Mikhailova N."/>
            <person name="Pati A."/>
            <person name="Ivanova N."/>
            <person name="Mavromatis K."/>
            <person name="Chen A."/>
            <person name="Palaniappan K."/>
            <person name="Chain P."/>
            <person name="Land M."/>
            <person name="Hauser L."/>
            <person name="Chang Y.J."/>
            <person name="Jeffries C.D."/>
            <person name="Chertkov O."/>
            <person name="Brettin T."/>
            <person name="Detter J.C."/>
            <person name="Han C."/>
            <person name="Ali Z."/>
            <person name="Tindall B.J."/>
            <person name="Goker M."/>
            <person name="Bristow J."/>
            <person name="Eisen J.A."/>
            <person name="Markowitz V."/>
            <person name="Hugenholtz P."/>
            <person name="Kyrpides N.C."/>
            <person name="Klenk H.P."/>
        </authorList>
    </citation>
    <scope>NUCLEOTIDE SEQUENCE [LARGE SCALE GENOMIC DNA]</scope>
    <source>
        <strain evidence="6">DSM 44928 / JCM 14897 / NBRC 102108 / NRRL B-24433 / ID139908</strain>
    </source>
</reference>
<dbReference type="PROSITE" id="PS50231">
    <property type="entry name" value="RICIN_B_LECTIN"/>
    <property type="match status" value="1"/>
</dbReference>
<feature type="compositionally biased region" description="Low complexity" evidence="3">
    <location>
        <begin position="321"/>
        <end position="335"/>
    </location>
</feature>
<dbReference type="HOGENOM" id="CLU_052605_0_0_11"/>
<sequence length="468" mass="48235">MRSDMTPEPEGTVAKAGWARSQPRPATRAVMAVAAVLALLAGLLAIGQASARSAPSAASPATTQRGPDPTVGMIEATRGPFATAQVAMPTGHGFGGGMIYYPTDTSQGTWGVLAIVPGYSALFADEEAWMGPWLSSFGFVVVGVETNTRTDSDSQRAADLLAALDYLTTQSPVRTQVDPARMAVLGHSAGGAGAIEAAEQRPSLRALIGLAPGFPGQGLSMAADTVPALIIGGQNDGTVTPSYLSSLYGTLPASTQSAFAQIAGADHVYYTHPNNVEMKLIIPWLKVFVDSDTRYTQFLCPSLPDPSTISAYQPKCPYIPPGGSSSPSSSSSSSSAPPPNSAPLHAVGAAKCLDVPNSSTTAGTQLQIYTCSNGANQLITHTGSNQLTVYSSTMCLDANNKGTTNGTKVIIWPCNGQSNQQWNLNPNGTITSAASGLCLDVTGASTANGALVQLWTCNGGSNQQWHLG</sequence>
<dbReference type="KEGG" id="cai:Caci_2738"/>
<dbReference type="PANTHER" id="PTHR22946:SF9">
    <property type="entry name" value="POLYKETIDE TRANSFERASE AF380"/>
    <property type="match status" value="1"/>
</dbReference>
<dbReference type="SUPFAM" id="SSF53474">
    <property type="entry name" value="alpha/beta-Hydrolases"/>
    <property type="match status" value="1"/>
</dbReference>
<dbReference type="SMART" id="SM00458">
    <property type="entry name" value="RICIN"/>
    <property type="match status" value="1"/>
</dbReference>
<keyword evidence="2" id="KW-0378">Hydrolase</keyword>
<dbReference type="InterPro" id="IPR050261">
    <property type="entry name" value="FrsA_esterase"/>
</dbReference>
<dbReference type="RefSeq" id="WP_012786945.1">
    <property type="nucleotide sequence ID" value="NC_013131.1"/>
</dbReference>
<dbReference type="AlphaFoldDB" id="C7PZJ5"/>
<dbReference type="CAZy" id="CBM13">
    <property type="family name" value="Carbohydrate-Binding Module Family 13"/>
</dbReference>
<dbReference type="Gene3D" id="2.80.10.50">
    <property type="match status" value="2"/>
</dbReference>
<feature type="domain" description="Ricin B lectin" evidence="4">
    <location>
        <begin position="341"/>
        <end position="468"/>
    </location>
</feature>
<dbReference type="GO" id="GO:0052689">
    <property type="term" value="F:carboxylic ester hydrolase activity"/>
    <property type="evidence" value="ECO:0007669"/>
    <property type="project" value="UniProtKB-ARBA"/>
</dbReference>
<feature type="region of interest" description="Disordered" evidence="3">
    <location>
        <begin position="320"/>
        <end position="342"/>
    </location>
</feature>
<dbReference type="GO" id="GO:0030246">
    <property type="term" value="F:carbohydrate binding"/>
    <property type="evidence" value="ECO:0007669"/>
    <property type="project" value="UniProtKB-KW"/>
</dbReference>
<feature type="region of interest" description="Disordered" evidence="3">
    <location>
        <begin position="1"/>
        <end position="21"/>
    </location>
</feature>
<organism evidence="5 6">
    <name type="scientific">Catenulispora acidiphila (strain DSM 44928 / JCM 14897 / NBRC 102108 / NRRL B-24433 / ID139908)</name>
    <dbReference type="NCBI Taxonomy" id="479433"/>
    <lineage>
        <taxon>Bacteria</taxon>
        <taxon>Bacillati</taxon>
        <taxon>Actinomycetota</taxon>
        <taxon>Actinomycetes</taxon>
        <taxon>Catenulisporales</taxon>
        <taxon>Catenulisporaceae</taxon>
        <taxon>Catenulispora</taxon>
    </lineage>
</organism>
<name>C7PZJ5_CATAD</name>
<keyword evidence="6" id="KW-1185">Reference proteome</keyword>
<dbReference type="InParanoid" id="C7PZJ5"/>
<dbReference type="InterPro" id="IPR029058">
    <property type="entry name" value="AB_hydrolase_fold"/>
</dbReference>